<name>A0A6M5YP13_9BACT</name>
<dbReference type="EMBL" id="CP053452">
    <property type="protein sequence ID" value="QJW95809.1"/>
    <property type="molecule type" value="Genomic_DNA"/>
</dbReference>
<evidence type="ECO:0000313" key="2">
    <source>
        <dbReference type="Proteomes" id="UP000503447"/>
    </source>
</evidence>
<evidence type="ECO:0000313" key="1">
    <source>
        <dbReference type="EMBL" id="QJW95809.1"/>
    </source>
</evidence>
<gene>
    <name evidence="1" type="ORF">FTUN_3363</name>
</gene>
<reference evidence="2" key="1">
    <citation type="submission" date="2020-05" db="EMBL/GenBank/DDBJ databases">
        <title>Frigoriglobus tundricola gen. nov., sp. nov., a psychrotolerant cellulolytic planctomycete of the family Gemmataceae with two divergent copies of 16S rRNA gene.</title>
        <authorList>
            <person name="Kulichevskaya I.S."/>
            <person name="Ivanova A.A."/>
            <person name="Naumoff D.G."/>
            <person name="Beletsky A.V."/>
            <person name="Rijpstra W.I.C."/>
            <person name="Sinninghe Damste J.S."/>
            <person name="Mardanov A.V."/>
            <person name="Ravin N.V."/>
            <person name="Dedysh S.N."/>
        </authorList>
    </citation>
    <scope>NUCLEOTIDE SEQUENCE [LARGE SCALE GENOMIC DNA]</scope>
    <source>
        <strain evidence="2">PL17</strain>
    </source>
</reference>
<keyword evidence="2" id="KW-1185">Reference proteome</keyword>
<organism evidence="1 2">
    <name type="scientific">Frigoriglobus tundricola</name>
    <dbReference type="NCBI Taxonomy" id="2774151"/>
    <lineage>
        <taxon>Bacteria</taxon>
        <taxon>Pseudomonadati</taxon>
        <taxon>Planctomycetota</taxon>
        <taxon>Planctomycetia</taxon>
        <taxon>Gemmatales</taxon>
        <taxon>Gemmataceae</taxon>
        <taxon>Frigoriglobus</taxon>
    </lineage>
</organism>
<protein>
    <submittedName>
        <fullName evidence="1">Uncharacterized protein</fullName>
    </submittedName>
</protein>
<dbReference type="AlphaFoldDB" id="A0A6M5YP13"/>
<accession>A0A6M5YP13</accession>
<dbReference type="Proteomes" id="UP000503447">
    <property type="component" value="Chromosome"/>
</dbReference>
<sequence>MYPLMREALIQFLVAERIDPEELVAACAEDATHLARLVANHVQEDHTLRLVYRAACGAG</sequence>
<proteinExistence type="predicted"/>
<dbReference type="KEGG" id="ftj:FTUN_3363"/>